<reference evidence="1 2" key="1">
    <citation type="submission" date="2015-08" db="EMBL/GenBank/DDBJ databases">
        <title>Genome sequencing of Penicillium nordicum.</title>
        <authorList>
            <person name="Nguyen H.D."/>
            <person name="Seifert K.A."/>
        </authorList>
    </citation>
    <scope>NUCLEOTIDE SEQUENCE [LARGE SCALE GENOMIC DNA]</scope>
    <source>
        <strain evidence="1 2">DAOMC 185683</strain>
    </source>
</reference>
<evidence type="ECO:0000313" key="2">
    <source>
        <dbReference type="Proteomes" id="UP000037696"/>
    </source>
</evidence>
<dbReference type="EMBL" id="LHQQ01000146">
    <property type="protein sequence ID" value="KOS40967.1"/>
    <property type="molecule type" value="Genomic_DNA"/>
</dbReference>
<protein>
    <submittedName>
        <fullName evidence="1">Uncharacterized protein</fullName>
    </submittedName>
</protein>
<sequence length="82" mass="9365">MIHHSKIKTVIIPLTVKENLPRSQQNPSSARSELLDKYRSALPSAQLPIVRLQSALDEQPITLYSTSRNRCNHYTLRLCLIP</sequence>
<gene>
    <name evidence="1" type="ORF">ACN38_g8183</name>
</gene>
<keyword evidence="2" id="KW-1185">Reference proteome</keyword>
<dbReference type="Proteomes" id="UP000037696">
    <property type="component" value="Unassembled WGS sequence"/>
</dbReference>
<dbReference type="AlphaFoldDB" id="A0A0M8P0E2"/>
<accession>A0A0M8P0E2</accession>
<evidence type="ECO:0000313" key="1">
    <source>
        <dbReference type="EMBL" id="KOS40967.1"/>
    </source>
</evidence>
<name>A0A0M8P0E2_9EURO</name>
<organism evidence="1 2">
    <name type="scientific">Penicillium nordicum</name>
    <dbReference type="NCBI Taxonomy" id="229535"/>
    <lineage>
        <taxon>Eukaryota</taxon>
        <taxon>Fungi</taxon>
        <taxon>Dikarya</taxon>
        <taxon>Ascomycota</taxon>
        <taxon>Pezizomycotina</taxon>
        <taxon>Eurotiomycetes</taxon>
        <taxon>Eurotiomycetidae</taxon>
        <taxon>Eurotiales</taxon>
        <taxon>Aspergillaceae</taxon>
        <taxon>Penicillium</taxon>
    </lineage>
</organism>
<comment type="caution">
    <text evidence="1">The sequence shown here is derived from an EMBL/GenBank/DDBJ whole genome shotgun (WGS) entry which is preliminary data.</text>
</comment>
<proteinExistence type="predicted"/>